<proteinExistence type="predicted"/>
<protein>
    <submittedName>
        <fullName evidence="2">Uncharacterized protein</fullName>
    </submittedName>
</protein>
<name>A0A445LQX8_GLYSO</name>
<gene>
    <name evidence="2" type="ORF">D0Y65_004389</name>
</gene>
<sequence length="217" mass="24030">MSNIAVVGTINENISSKRKTLDEVSLSSSELETQHDHRSTTTSYVSTEPDDMHSLPLYLWGDNTLGKIVSAIGNPIVTDECTASKLRVSYARILVEVDITKELPQEITIQDRSGNKEEKQWRPRAKAINTGKQQIQVSTVPKVTPAKQPEGSTSYDHGPLLFQVQPSEEWITPTKNANERGKDHKKTTTPDWLRCTNGFDALGVSKDSRALDDPGPC</sequence>
<evidence type="ECO:0000313" key="2">
    <source>
        <dbReference type="EMBL" id="RZC25666.1"/>
    </source>
</evidence>
<dbReference type="AlphaFoldDB" id="A0A445LQX8"/>
<feature type="compositionally biased region" description="Basic and acidic residues" evidence="1">
    <location>
        <begin position="177"/>
        <end position="188"/>
    </location>
</feature>
<feature type="region of interest" description="Disordered" evidence="1">
    <location>
        <begin position="173"/>
        <end position="192"/>
    </location>
</feature>
<dbReference type="Proteomes" id="UP000289340">
    <property type="component" value="Chromosome 2"/>
</dbReference>
<accession>A0A445LQX8</accession>
<evidence type="ECO:0000313" key="3">
    <source>
        <dbReference type="Proteomes" id="UP000289340"/>
    </source>
</evidence>
<feature type="region of interest" description="Disordered" evidence="1">
    <location>
        <begin position="25"/>
        <end position="48"/>
    </location>
</feature>
<dbReference type="PANTHER" id="PTHR31286">
    <property type="entry name" value="GLYCINE-RICH CELL WALL STRUCTURAL PROTEIN 1.8-LIKE"/>
    <property type="match status" value="1"/>
</dbReference>
<dbReference type="PANTHER" id="PTHR31286:SF180">
    <property type="entry name" value="OS10G0362600 PROTEIN"/>
    <property type="match status" value="1"/>
</dbReference>
<evidence type="ECO:0000256" key="1">
    <source>
        <dbReference type="SAM" id="MobiDB-lite"/>
    </source>
</evidence>
<organism evidence="2 3">
    <name type="scientific">Glycine soja</name>
    <name type="common">Wild soybean</name>
    <dbReference type="NCBI Taxonomy" id="3848"/>
    <lineage>
        <taxon>Eukaryota</taxon>
        <taxon>Viridiplantae</taxon>
        <taxon>Streptophyta</taxon>
        <taxon>Embryophyta</taxon>
        <taxon>Tracheophyta</taxon>
        <taxon>Spermatophyta</taxon>
        <taxon>Magnoliopsida</taxon>
        <taxon>eudicotyledons</taxon>
        <taxon>Gunneridae</taxon>
        <taxon>Pentapetalae</taxon>
        <taxon>rosids</taxon>
        <taxon>fabids</taxon>
        <taxon>Fabales</taxon>
        <taxon>Fabaceae</taxon>
        <taxon>Papilionoideae</taxon>
        <taxon>50 kb inversion clade</taxon>
        <taxon>NPAAA clade</taxon>
        <taxon>indigoferoid/millettioid clade</taxon>
        <taxon>Phaseoleae</taxon>
        <taxon>Glycine</taxon>
        <taxon>Glycine subgen. Soja</taxon>
    </lineage>
</organism>
<feature type="compositionally biased region" description="Basic and acidic residues" evidence="1">
    <location>
        <begin position="206"/>
        <end position="217"/>
    </location>
</feature>
<keyword evidence="3" id="KW-1185">Reference proteome</keyword>
<comment type="caution">
    <text evidence="2">The sequence shown here is derived from an EMBL/GenBank/DDBJ whole genome shotgun (WGS) entry which is preliminary data.</text>
</comment>
<feature type="region of interest" description="Disordered" evidence="1">
    <location>
        <begin position="129"/>
        <end position="158"/>
    </location>
</feature>
<dbReference type="InterPro" id="IPR040256">
    <property type="entry name" value="At4g02000-like"/>
</dbReference>
<reference evidence="2 3" key="1">
    <citation type="submission" date="2018-09" db="EMBL/GenBank/DDBJ databases">
        <title>A high-quality reference genome of wild soybean provides a powerful tool to mine soybean genomes.</title>
        <authorList>
            <person name="Xie M."/>
            <person name="Chung C.Y.L."/>
            <person name="Li M.-W."/>
            <person name="Wong F.-L."/>
            <person name="Chan T.-F."/>
            <person name="Lam H.-M."/>
        </authorList>
    </citation>
    <scope>NUCLEOTIDE SEQUENCE [LARGE SCALE GENOMIC DNA]</scope>
    <source>
        <strain evidence="3">cv. W05</strain>
        <tissue evidence="2">Hypocotyl of etiolated seedlings</tissue>
    </source>
</reference>
<dbReference type="EMBL" id="QZWG01000002">
    <property type="protein sequence ID" value="RZC25666.1"/>
    <property type="molecule type" value="Genomic_DNA"/>
</dbReference>
<feature type="region of interest" description="Disordered" evidence="1">
    <location>
        <begin position="197"/>
        <end position="217"/>
    </location>
</feature>
<feature type="compositionally biased region" description="Polar residues" evidence="1">
    <location>
        <begin position="130"/>
        <end position="141"/>
    </location>
</feature>